<protein>
    <submittedName>
        <fullName evidence="1">GLPGLI family protein</fullName>
    </submittedName>
</protein>
<dbReference type="NCBIfam" id="TIGR01200">
    <property type="entry name" value="GLPGLI"/>
    <property type="match status" value="1"/>
</dbReference>
<organism evidence="1 2">
    <name type="scientific">Niabella drilacis (strain DSM 25811 / CCM 8410 / CCUG 62505 / LMG 26954 / E90)</name>
    <dbReference type="NCBI Taxonomy" id="1285928"/>
    <lineage>
        <taxon>Bacteria</taxon>
        <taxon>Pseudomonadati</taxon>
        <taxon>Bacteroidota</taxon>
        <taxon>Chitinophagia</taxon>
        <taxon>Chitinophagales</taxon>
        <taxon>Chitinophagaceae</taxon>
        <taxon>Niabella</taxon>
    </lineage>
</organism>
<name>A0A1G6VV90_NIADE</name>
<dbReference type="STRING" id="1285928.SAMN04487894_110163"/>
<dbReference type="Pfam" id="PF22252">
    <property type="entry name" value="PNGase_F-II_N"/>
    <property type="match status" value="1"/>
</dbReference>
<dbReference type="RefSeq" id="WP_090391518.1">
    <property type="nucleotide sequence ID" value="NZ_FMZO01000010.1"/>
</dbReference>
<dbReference type="AlphaFoldDB" id="A0A1G6VV90"/>
<gene>
    <name evidence="1" type="ORF">SAMN04487894_110163</name>
</gene>
<evidence type="ECO:0000313" key="2">
    <source>
        <dbReference type="Proteomes" id="UP000198757"/>
    </source>
</evidence>
<dbReference type="EMBL" id="FMZO01000010">
    <property type="protein sequence ID" value="SDD57434.1"/>
    <property type="molecule type" value="Genomic_DNA"/>
</dbReference>
<dbReference type="Proteomes" id="UP000198757">
    <property type="component" value="Unassembled WGS sequence"/>
</dbReference>
<reference evidence="2" key="1">
    <citation type="submission" date="2016-10" db="EMBL/GenBank/DDBJ databases">
        <authorList>
            <person name="Varghese N."/>
            <person name="Submissions S."/>
        </authorList>
    </citation>
    <scope>NUCLEOTIDE SEQUENCE [LARGE SCALE GENOMIC DNA]</scope>
    <source>
        <strain evidence="2">DSM 25811 / CCM 8410 / LMG 26954 / E90</strain>
    </source>
</reference>
<evidence type="ECO:0000313" key="1">
    <source>
        <dbReference type="EMBL" id="SDD57434.1"/>
    </source>
</evidence>
<proteinExistence type="predicted"/>
<accession>A0A1G6VV90</accession>
<dbReference type="InterPro" id="IPR005901">
    <property type="entry name" value="GLPGLI"/>
</dbReference>
<keyword evidence="2" id="KW-1185">Reference proteome</keyword>
<dbReference type="OrthoDB" id="1440774at2"/>
<sequence length="259" mass="29668">MKKIFLLVTIVCYTVTIHAQHAAFMESGKITFERKVNTFAAMKIFLEETKQVPEDQIPGFMQKYRQSAPQFWTDSFQLFFDRGHSLYEPVNKDIGFSQTFQIPAAYKNKVYSNFQSGQSVSEKIIFDKNFFIKDSVKKIRWKLTDETREIAGYQCHRANALFFDSIYVVAFYTDEILTKGGPEAYNGLPGMILGIAVPHQHISIFATSVTGFDTAFDKWKLPEPGKSTVVNNKEFNTTSSKLLKGFGLTSPWVQFFMDM</sequence>